<feature type="binding site" evidence="11">
    <location>
        <position position="111"/>
    </location>
    <ligand>
        <name>Mg(2+)</name>
        <dbReference type="ChEBI" id="CHEBI:18420"/>
    </ligand>
</feature>
<keyword evidence="11" id="KW-0238">DNA-binding</keyword>
<evidence type="ECO:0000256" key="3">
    <source>
        <dbReference type="ARBA" id="ARBA00022695"/>
    </source>
</evidence>
<evidence type="ECO:0000256" key="10">
    <source>
        <dbReference type="ARBA" id="ARBA00049244"/>
    </source>
</evidence>
<dbReference type="EMBL" id="CP137642">
    <property type="protein sequence ID" value="WOX58226.1"/>
    <property type="molecule type" value="Genomic_DNA"/>
</dbReference>
<dbReference type="GO" id="GO:0005737">
    <property type="term" value="C:cytoplasm"/>
    <property type="evidence" value="ECO:0007669"/>
    <property type="project" value="UniProtKB-SubCell"/>
</dbReference>
<comment type="cofactor">
    <cofactor evidence="11">
        <name>Mg(2+)</name>
        <dbReference type="ChEBI" id="CHEBI:18420"/>
    </cofactor>
    <text evidence="11">Binds 2 magnesium ions per subunit.</text>
</comment>
<keyword evidence="4 11" id="KW-0235">DNA replication</keyword>
<dbReference type="EC" id="2.7.7.7" evidence="11"/>
<evidence type="ECO:0000256" key="7">
    <source>
        <dbReference type="ARBA" id="ARBA00022842"/>
    </source>
</evidence>
<evidence type="ECO:0000259" key="12">
    <source>
        <dbReference type="PROSITE" id="PS50173"/>
    </source>
</evidence>
<dbReference type="Gene3D" id="3.40.1170.60">
    <property type="match status" value="1"/>
</dbReference>
<dbReference type="Pfam" id="PF11799">
    <property type="entry name" value="IMS_C"/>
    <property type="match status" value="1"/>
</dbReference>
<dbReference type="PANTHER" id="PTHR11076:SF33">
    <property type="entry name" value="DNA POLYMERASE KAPPA"/>
    <property type="match status" value="1"/>
</dbReference>
<dbReference type="PROSITE" id="PS50173">
    <property type="entry name" value="UMUC"/>
    <property type="match status" value="1"/>
</dbReference>
<dbReference type="Gene3D" id="1.10.150.20">
    <property type="entry name" value="5' to 3' exonuclease, C-terminal subdomain"/>
    <property type="match status" value="1"/>
</dbReference>
<dbReference type="InterPro" id="IPR050116">
    <property type="entry name" value="DNA_polymerase-Y"/>
</dbReference>
<gene>
    <name evidence="13" type="primary">dinB</name>
    <name evidence="11" type="synonym">dbh</name>
    <name evidence="13" type="ORF">R6Y96_03005</name>
</gene>
<comment type="subunit">
    <text evidence="11">Monomer.</text>
</comment>
<keyword evidence="11" id="KW-0515">Mutator protein</keyword>
<dbReference type="Pfam" id="PF11798">
    <property type="entry name" value="IMS_HHH"/>
    <property type="match status" value="1"/>
</dbReference>
<keyword evidence="7 11" id="KW-0460">Magnesium</keyword>
<evidence type="ECO:0000256" key="4">
    <source>
        <dbReference type="ARBA" id="ARBA00022705"/>
    </source>
</evidence>
<dbReference type="GO" id="GO:0003684">
    <property type="term" value="F:damaged DNA binding"/>
    <property type="evidence" value="ECO:0007669"/>
    <property type="project" value="InterPro"/>
</dbReference>
<organism evidence="13 14">
    <name type="scientific">Methanoculleus receptaculi</name>
    <dbReference type="NCBI Taxonomy" id="394967"/>
    <lineage>
        <taxon>Archaea</taxon>
        <taxon>Methanobacteriati</taxon>
        <taxon>Methanobacteriota</taxon>
        <taxon>Stenosarchaea group</taxon>
        <taxon>Methanomicrobia</taxon>
        <taxon>Methanomicrobiales</taxon>
        <taxon>Methanomicrobiaceae</taxon>
        <taxon>Methanoculleus</taxon>
    </lineage>
</organism>
<proteinExistence type="inferred from homology"/>
<keyword evidence="3 11" id="KW-0548">Nucleotidyltransferase</keyword>
<evidence type="ECO:0000313" key="13">
    <source>
        <dbReference type="EMBL" id="WOX58226.1"/>
    </source>
</evidence>
<dbReference type="HAMAP" id="MF_01113">
    <property type="entry name" value="DNApol_IV"/>
    <property type="match status" value="1"/>
</dbReference>
<keyword evidence="2 11" id="KW-0808">Transferase</keyword>
<name>A0AAX4FWA0_9EURY</name>
<dbReference type="InterPro" id="IPR022880">
    <property type="entry name" value="DNApol_IV"/>
</dbReference>
<comment type="similarity">
    <text evidence="1 11">Belongs to the DNA polymerase type-Y family.</text>
</comment>
<evidence type="ECO:0000256" key="5">
    <source>
        <dbReference type="ARBA" id="ARBA00022723"/>
    </source>
</evidence>
<dbReference type="InterPro" id="IPR001126">
    <property type="entry name" value="UmuC"/>
</dbReference>
<dbReference type="Gene3D" id="3.30.1490.100">
    <property type="entry name" value="DNA polymerase, Y-family, little finger domain"/>
    <property type="match status" value="1"/>
</dbReference>
<comment type="catalytic activity">
    <reaction evidence="10 11">
        <text>DNA(n) + a 2'-deoxyribonucleoside 5'-triphosphate = DNA(n+1) + diphosphate</text>
        <dbReference type="Rhea" id="RHEA:22508"/>
        <dbReference type="Rhea" id="RHEA-COMP:17339"/>
        <dbReference type="Rhea" id="RHEA-COMP:17340"/>
        <dbReference type="ChEBI" id="CHEBI:33019"/>
        <dbReference type="ChEBI" id="CHEBI:61560"/>
        <dbReference type="ChEBI" id="CHEBI:173112"/>
        <dbReference type="EC" id="2.7.7.7"/>
    </reaction>
</comment>
<dbReference type="SUPFAM" id="SSF56672">
    <property type="entry name" value="DNA/RNA polymerases"/>
    <property type="match status" value="1"/>
</dbReference>
<dbReference type="FunFam" id="3.30.1490.100:FF:000004">
    <property type="entry name" value="DNA polymerase IV"/>
    <property type="match status" value="1"/>
</dbReference>
<dbReference type="InterPro" id="IPR036775">
    <property type="entry name" value="DNA_pol_Y-fam_lit_finger_sf"/>
</dbReference>
<dbReference type="InterPro" id="IPR043128">
    <property type="entry name" value="Rev_trsase/Diguanyl_cyclase"/>
</dbReference>
<evidence type="ECO:0000256" key="9">
    <source>
        <dbReference type="ARBA" id="ARBA00023204"/>
    </source>
</evidence>
<dbReference type="Gene3D" id="3.30.70.270">
    <property type="match status" value="1"/>
</dbReference>
<feature type="site" description="Substrate discrimination" evidence="11">
    <location>
        <position position="18"/>
    </location>
</feature>
<comment type="function">
    <text evidence="11">Poorly processive, error-prone DNA polymerase involved in untargeted mutagenesis. Copies undamaged DNA at stalled replication forks, which arise in vivo from mismatched or misaligned primer ends. These misaligned primers can be extended by PolIV. Exhibits no 3'-5' exonuclease (proofreading) activity. May be involved in translesional synthesis.</text>
</comment>
<dbReference type="Proteomes" id="UP001305652">
    <property type="component" value="Chromosome"/>
</dbReference>
<evidence type="ECO:0000313" key="14">
    <source>
        <dbReference type="Proteomes" id="UP001305652"/>
    </source>
</evidence>
<dbReference type="AlphaFoldDB" id="A0AAX4FWA0"/>
<keyword evidence="6 11" id="KW-0227">DNA damage</keyword>
<evidence type="ECO:0000256" key="1">
    <source>
        <dbReference type="ARBA" id="ARBA00010945"/>
    </source>
</evidence>
<dbReference type="InterPro" id="IPR024728">
    <property type="entry name" value="PolY_HhH_motif"/>
</dbReference>
<dbReference type="CDD" id="cd03586">
    <property type="entry name" value="PolY_Pol_IV_kappa"/>
    <property type="match status" value="1"/>
</dbReference>
<feature type="active site" evidence="11">
    <location>
        <position position="112"/>
    </location>
</feature>
<dbReference type="SUPFAM" id="SSF100879">
    <property type="entry name" value="Lesion bypass DNA polymerase (Y-family), little finger domain"/>
    <property type="match status" value="1"/>
</dbReference>
<keyword evidence="9 11" id="KW-0234">DNA repair</keyword>
<evidence type="ECO:0000256" key="11">
    <source>
        <dbReference type="HAMAP-Rule" id="MF_01113"/>
    </source>
</evidence>
<dbReference type="GO" id="GO:0006281">
    <property type="term" value="P:DNA repair"/>
    <property type="evidence" value="ECO:0007669"/>
    <property type="project" value="UniProtKB-UniRule"/>
</dbReference>
<dbReference type="InterPro" id="IPR017961">
    <property type="entry name" value="DNA_pol_Y-fam_little_finger"/>
</dbReference>
<sequence>MTTAGNRIVLHVDMDSFFASIEILRDPSLSGRPVIVGADPRGGGGRGVVSTCSYEARRYGVHSGMPISRAYDLCPHGIYLPVDRPLYLQVSERVMAILSRHSRLFEQVSIDEAYLDLSDIGDFTAAEAIAASIKQEIREETGLTCSVGVAPGKTVAKIASDYRKPDGLTIVRPEEVAEFLAPLPVEKIPGIGRRSGEELRRMGIVTIGDLAHRDIQEIVAHLGRPGIRVRRLAEGIDGAEVRSSEGRKSISRERTFDEDTSDPTVIAETLAGLAESVGGTLRSAGLRCRTVTIKVRYRGFQTYTRSKTLERFTADPGVIQRAVSELLQPFLNGTDVRLVGIRLSNLEGGGRTRQASIEEFCA</sequence>
<dbReference type="PANTHER" id="PTHR11076">
    <property type="entry name" value="DNA REPAIR POLYMERASE UMUC / TRANSFERASE FAMILY MEMBER"/>
    <property type="match status" value="1"/>
</dbReference>
<keyword evidence="5 11" id="KW-0479">Metal-binding</keyword>
<dbReference type="GO" id="GO:0006261">
    <property type="term" value="P:DNA-templated DNA replication"/>
    <property type="evidence" value="ECO:0007669"/>
    <property type="project" value="UniProtKB-UniRule"/>
</dbReference>
<keyword evidence="14" id="KW-1185">Reference proteome</keyword>
<accession>A0AAX4FWA0</accession>
<dbReference type="GO" id="GO:0003887">
    <property type="term" value="F:DNA-directed DNA polymerase activity"/>
    <property type="evidence" value="ECO:0007669"/>
    <property type="project" value="UniProtKB-UniRule"/>
</dbReference>
<evidence type="ECO:0000256" key="8">
    <source>
        <dbReference type="ARBA" id="ARBA00022932"/>
    </source>
</evidence>
<feature type="binding site" evidence="11">
    <location>
        <position position="13"/>
    </location>
    <ligand>
        <name>Mg(2+)</name>
        <dbReference type="ChEBI" id="CHEBI:18420"/>
    </ligand>
</feature>
<dbReference type="GO" id="GO:0042276">
    <property type="term" value="P:error-prone translesion synthesis"/>
    <property type="evidence" value="ECO:0007669"/>
    <property type="project" value="TreeGrafter"/>
</dbReference>
<dbReference type="InterPro" id="IPR043502">
    <property type="entry name" value="DNA/RNA_pol_sf"/>
</dbReference>
<keyword evidence="11" id="KW-0963">Cytoplasm</keyword>
<dbReference type="RefSeq" id="WP_318622042.1">
    <property type="nucleotide sequence ID" value="NZ_CP137642.1"/>
</dbReference>
<evidence type="ECO:0000256" key="2">
    <source>
        <dbReference type="ARBA" id="ARBA00022679"/>
    </source>
</evidence>
<dbReference type="KEGG" id="mrc:R6Y96_03005"/>
<dbReference type="GeneID" id="85732092"/>
<protein>
    <recommendedName>
        <fullName evidence="11">DNA polymerase IV</fullName>
        <shortName evidence="11">Pol IV</shortName>
        <ecNumber evidence="11">2.7.7.7</ecNumber>
    </recommendedName>
</protein>
<dbReference type="Pfam" id="PF00817">
    <property type="entry name" value="IMS"/>
    <property type="match status" value="1"/>
</dbReference>
<keyword evidence="8 11" id="KW-0239">DNA-directed DNA polymerase</keyword>
<dbReference type="GO" id="GO:0000287">
    <property type="term" value="F:magnesium ion binding"/>
    <property type="evidence" value="ECO:0007669"/>
    <property type="project" value="UniProtKB-UniRule"/>
</dbReference>
<dbReference type="NCBIfam" id="NF002677">
    <property type="entry name" value="PRK02406.1"/>
    <property type="match status" value="1"/>
</dbReference>
<evidence type="ECO:0000256" key="6">
    <source>
        <dbReference type="ARBA" id="ARBA00022763"/>
    </source>
</evidence>
<feature type="domain" description="UmuC" evidence="12">
    <location>
        <begin position="9"/>
        <end position="192"/>
    </location>
</feature>
<comment type="subcellular location">
    <subcellularLocation>
        <location evidence="11">Cytoplasm</location>
    </subcellularLocation>
</comment>
<reference evidence="13 14" key="1">
    <citation type="submission" date="2023-10" db="EMBL/GenBank/DDBJ databases">
        <title>The complete genome sequence of Methanoculleus receptaculi DSM 18860.</title>
        <authorList>
            <person name="Lai S.-J."/>
            <person name="You Y.-T."/>
            <person name="Chen S.-C."/>
        </authorList>
    </citation>
    <scope>NUCLEOTIDE SEQUENCE [LARGE SCALE GENOMIC DNA]</scope>
    <source>
        <strain evidence="13 14">DSM 18860</strain>
    </source>
</reference>